<feature type="region of interest" description="Disordered" evidence="1">
    <location>
        <begin position="273"/>
        <end position="298"/>
    </location>
</feature>
<evidence type="ECO:0000256" key="1">
    <source>
        <dbReference type="SAM" id="MobiDB-lite"/>
    </source>
</evidence>
<evidence type="ECO:0000259" key="3">
    <source>
        <dbReference type="Pfam" id="PF20152"/>
    </source>
</evidence>
<feature type="transmembrane region" description="Helical" evidence="2">
    <location>
        <begin position="95"/>
        <end position="117"/>
    </location>
</feature>
<feature type="transmembrane region" description="Helical" evidence="2">
    <location>
        <begin position="20"/>
        <end position="43"/>
    </location>
</feature>
<name>A0A165JWZ6_EXIGL</name>
<dbReference type="OrthoDB" id="2535105at2759"/>
<sequence length="341" mass="37270">METAGFPAPSMPLGIDLSSTFGVIEIAILLVMFLTGIATLQTWNYFRDYPQDKAYIKLAVGVVYIMDLLHTSFLAQGLHHYTIRNFGNFLELDNVIGTLIGTALLGGIIAFAVRTYFCLRIKVITYTPIYALFCWILSIALLVLDILVAVNVAKSGSLSKIHTPGSLTQKLGLASLLIGAADDLLIAGFLCMGLLKARKSSGFEGTHRMLDKLIAYTISSGVLTSVMAVVEAIVFNLSGNSNYAFFAFYFIIPKLFGNSFLASLNERSYLRRDGAPSRTTSTHTGSNSYSGSRTPPSRVTFERSTIVTGRSEVHFELGTVNTSETRLETGLDDKERGLIRE</sequence>
<evidence type="ECO:0000313" key="5">
    <source>
        <dbReference type="Proteomes" id="UP000077266"/>
    </source>
</evidence>
<feature type="transmembrane region" description="Helical" evidence="2">
    <location>
        <begin position="173"/>
        <end position="192"/>
    </location>
</feature>
<protein>
    <recommendedName>
        <fullName evidence="3">DUF6534 domain-containing protein</fullName>
    </recommendedName>
</protein>
<dbReference type="Pfam" id="PF20152">
    <property type="entry name" value="DUF6534"/>
    <property type="match status" value="1"/>
</dbReference>
<feature type="domain" description="DUF6534" evidence="3">
    <location>
        <begin position="181"/>
        <end position="268"/>
    </location>
</feature>
<dbReference type="PANTHER" id="PTHR40465:SF1">
    <property type="entry name" value="DUF6534 DOMAIN-CONTAINING PROTEIN"/>
    <property type="match status" value="1"/>
</dbReference>
<feature type="transmembrane region" description="Helical" evidence="2">
    <location>
        <begin position="213"/>
        <end position="237"/>
    </location>
</feature>
<keyword evidence="2" id="KW-0472">Membrane</keyword>
<feature type="transmembrane region" description="Helical" evidence="2">
    <location>
        <begin position="55"/>
        <end position="75"/>
    </location>
</feature>
<accession>A0A165JWZ6</accession>
<evidence type="ECO:0000313" key="4">
    <source>
        <dbReference type="EMBL" id="KZV95454.1"/>
    </source>
</evidence>
<dbReference type="AlphaFoldDB" id="A0A165JWZ6"/>
<gene>
    <name evidence="4" type="ORF">EXIGLDRAFT_735184</name>
</gene>
<dbReference type="EMBL" id="KV425956">
    <property type="protein sequence ID" value="KZV95454.1"/>
    <property type="molecule type" value="Genomic_DNA"/>
</dbReference>
<keyword evidence="2" id="KW-0812">Transmembrane</keyword>
<organism evidence="4 5">
    <name type="scientific">Exidia glandulosa HHB12029</name>
    <dbReference type="NCBI Taxonomy" id="1314781"/>
    <lineage>
        <taxon>Eukaryota</taxon>
        <taxon>Fungi</taxon>
        <taxon>Dikarya</taxon>
        <taxon>Basidiomycota</taxon>
        <taxon>Agaricomycotina</taxon>
        <taxon>Agaricomycetes</taxon>
        <taxon>Auriculariales</taxon>
        <taxon>Exidiaceae</taxon>
        <taxon>Exidia</taxon>
    </lineage>
</organism>
<feature type="transmembrane region" description="Helical" evidence="2">
    <location>
        <begin position="129"/>
        <end position="153"/>
    </location>
</feature>
<evidence type="ECO:0000256" key="2">
    <source>
        <dbReference type="SAM" id="Phobius"/>
    </source>
</evidence>
<keyword evidence="2" id="KW-1133">Transmembrane helix</keyword>
<dbReference type="InParanoid" id="A0A165JWZ6"/>
<reference evidence="4 5" key="1">
    <citation type="journal article" date="2016" name="Mol. Biol. Evol.">
        <title>Comparative Genomics of Early-Diverging Mushroom-Forming Fungi Provides Insights into the Origins of Lignocellulose Decay Capabilities.</title>
        <authorList>
            <person name="Nagy L.G."/>
            <person name="Riley R."/>
            <person name="Tritt A."/>
            <person name="Adam C."/>
            <person name="Daum C."/>
            <person name="Floudas D."/>
            <person name="Sun H."/>
            <person name="Yadav J.S."/>
            <person name="Pangilinan J."/>
            <person name="Larsson K.H."/>
            <person name="Matsuura K."/>
            <person name="Barry K."/>
            <person name="Labutti K."/>
            <person name="Kuo R."/>
            <person name="Ohm R.A."/>
            <person name="Bhattacharya S.S."/>
            <person name="Shirouzu T."/>
            <person name="Yoshinaga Y."/>
            <person name="Martin F.M."/>
            <person name="Grigoriev I.V."/>
            <person name="Hibbett D.S."/>
        </authorList>
    </citation>
    <scope>NUCLEOTIDE SEQUENCE [LARGE SCALE GENOMIC DNA]</scope>
    <source>
        <strain evidence="4 5">HHB12029</strain>
    </source>
</reference>
<dbReference type="InterPro" id="IPR045339">
    <property type="entry name" value="DUF6534"/>
</dbReference>
<dbReference type="PANTHER" id="PTHR40465">
    <property type="entry name" value="CHROMOSOME 1, WHOLE GENOME SHOTGUN SEQUENCE"/>
    <property type="match status" value="1"/>
</dbReference>
<feature type="transmembrane region" description="Helical" evidence="2">
    <location>
        <begin position="243"/>
        <end position="264"/>
    </location>
</feature>
<dbReference type="Proteomes" id="UP000077266">
    <property type="component" value="Unassembled WGS sequence"/>
</dbReference>
<proteinExistence type="predicted"/>
<keyword evidence="5" id="KW-1185">Reference proteome</keyword>
<dbReference type="STRING" id="1314781.A0A165JWZ6"/>
<feature type="compositionally biased region" description="Polar residues" evidence="1">
    <location>
        <begin position="277"/>
        <end position="298"/>
    </location>
</feature>